<name>A0AAN9TU49_9HEMI</name>
<keyword evidence="3" id="KW-1185">Reference proteome</keyword>
<sequence length="267" mass="30017">MCKAKTGPDQPYAIRSSGIGSRGNERDSVESNNDEDSEFHDAEYQEDNPSSIEIVTTEEESVVTNTDESSRALDASISNAAISQGKSPSKKLFKSPRKFVKPSNKGFLKNKKEPEDHRVTEAYDYLRSRKEKEESARSKQEKNECDIFGEYIASKLKKENAETQEIMMHEIHQLLFHIKRRKTHSSLYTPLYMQQSAHYNSPIQAPNTFLGMRSPVPEFNDLNSPPASRSPFSASVSPVSPHSFSNSPSPYPFFPADNSSDVTIQNS</sequence>
<feature type="compositionally biased region" description="Polar residues" evidence="1">
    <location>
        <begin position="257"/>
        <end position="267"/>
    </location>
</feature>
<dbReference type="EMBL" id="JBBCAQ010000002">
    <property type="protein sequence ID" value="KAK7605334.1"/>
    <property type="molecule type" value="Genomic_DNA"/>
</dbReference>
<organism evidence="2 3">
    <name type="scientific">Parthenolecanium corni</name>
    <dbReference type="NCBI Taxonomy" id="536013"/>
    <lineage>
        <taxon>Eukaryota</taxon>
        <taxon>Metazoa</taxon>
        <taxon>Ecdysozoa</taxon>
        <taxon>Arthropoda</taxon>
        <taxon>Hexapoda</taxon>
        <taxon>Insecta</taxon>
        <taxon>Pterygota</taxon>
        <taxon>Neoptera</taxon>
        <taxon>Paraneoptera</taxon>
        <taxon>Hemiptera</taxon>
        <taxon>Sternorrhyncha</taxon>
        <taxon>Coccoidea</taxon>
        <taxon>Coccidae</taxon>
        <taxon>Parthenolecanium</taxon>
    </lineage>
</organism>
<evidence type="ECO:0000313" key="3">
    <source>
        <dbReference type="Proteomes" id="UP001367676"/>
    </source>
</evidence>
<proteinExistence type="predicted"/>
<evidence type="ECO:0000256" key="1">
    <source>
        <dbReference type="SAM" id="MobiDB-lite"/>
    </source>
</evidence>
<evidence type="ECO:0000313" key="2">
    <source>
        <dbReference type="EMBL" id="KAK7605334.1"/>
    </source>
</evidence>
<comment type="caution">
    <text evidence="2">The sequence shown here is derived from an EMBL/GenBank/DDBJ whole genome shotgun (WGS) entry which is preliminary data.</text>
</comment>
<protein>
    <submittedName>
        <fullName evidence="2">Uncharacterized protein</fullName>
    </submittedName>
</protein>
<accession>A0AAN9TU49</accession>
<feature type="region of interest" description="Disordered" evidence="1">
    <location>
        <begin position="220"/>
        <end position="267"/>
    </location>
</feature>
<feature type="compositionally biased region" description="Low complexity" evidence="1">
    <location>
        <begin position="224"/>
        <end position="248"/>
    </location>
</feature>
<gene>
    <name evidence="2" type="ORF">V9T40_007192</name>
</gene>
<feature type="region of interest" description="Disordered" evidence="1">
    <location>
        <begin position="1"/>
        <end position="96"/>
    </location>
</feature>
<dbReference type="Proteomes" id="UP001367676">
    <property type="component" value="Unassembled WGS sequence"/>
</dbReference>
<dbReference type="AlphaFoldDB" id="A0AAN9TU49"/>
<feature type="compositionally biased region" description="Polar residues" evidence="1">
    <location>
        <begin position="76"/>
        <end position="87"/>
    </location>
</feature>
<reference evidence="2 3" key="1">
    <citation type="submission" date="2024-03" db="EMBL/GenBank/DDBJ databases">
        <title>Adaptation during the transition from Ophiocordyceps entomopathogen to insect associate is accompanied by gene loss and intensified selection.</title>
        <authorList>
            <person name="Ward C.M."/>
            <person name="Onetto C.A."/>
            <person name="Borneman A.R."/>
        </authorList>
    </citation>
    <scope>NUCLEOTIDE SEQUENCE [LARGE SCALE GENOMIC DNA]</scope>
    <source>
        <strain evidence="2">AWRI1</strain>
        <tissue evidence="2">Single Adult Female</tissue>
    </source>
</reference>